<evidence type="ECO:0000256" key="2">
    <source>
        <dbReference type="SAM" id="Phobius"/>
    </source>
</evidence>
<reference evidence="3 4" key="1">
    <citation type="submission" date="2024-05" db="EMBL/GenBank/DDBJ databases">
        <title>Microbispora sp.ZYX-F-249.</title>
        <authorList>
            <person name="Xie H."/>
        </authorList>
    </citation>
    <scope>NUCLEOTIDE SEQUENCE [LARGE SCALE GENOMIC DNA]</scope>
    <source>
        <strain evidence="3 4">ZYX-F-249</strain>
    </source>
</reference>
<keyword evidence="2" id="KW-1133">Transmembrane helix</keyword>
<feature type="transmembrane region" description="Helical" evidence="2">
    <location>
        <begin position="55"/>
        <end position="75"/>
    </location>
</feature>
<dbReference type="EMBL" id="JBDJAW010000009">
    <property type="protein sequence ID" value="MEN3536082.1"/>
    <property type="molecule type" value="Genomic_DNA"/>
</dbReference>
<protein>
    <submittedName>
        <fullName evidence="3">Uncharacterized protein</fullName>
    </submittedName>
</protein>
<dbReference type="RefSeq" id="WP_346226090.1">
    <property type="nucleotide sequence ID" value="NZ_JBDJAW010000009.1"/>
</dbReference>
<evidence type="ECO:0000313" key="3">
    <source>
        <dbReference type="EMBL" id="MEN3536082.1"/>
    </source>
</evidence>
<evidence type="ECO:0000313" key="4">
    <source>
        <dbReference type="Proteomes" id="UP001447516"/>
    </source>
</evidence>
<sequence length="198" mass="22303">MRHPVRRNTHLVLRFIERETSPVARPGPLVVLWRWRYETALLGGGPAVVVLAVRAAGPAVTIVAGSLVCLLVLVWPQARREVAGRFWCVVTPHRVRKACAEALIVSRRGKLPVILRTRPEPFGERLWVWCRAGTSPGDLERARDMIAAACWLAREVRITRDPHRTSLVIVDVVRHSGRPASREPAETGEERTLTRFRP</sequence>
<comment type="caution">
    <text evidence="3">The sequence shown here is derived from an EMBL/GenBank/DDBJ whole genome shotgun (WGS) entry which is preliminary data.</text>
</comment>
<keyword evidence="2" id="KW-0472">Membrane</keyword>
<keyword evidence="2" id="KW-0812">Transmembrane</keyword>
<feature type="compositionally biased region" description="Basic and acidic residues" evidence="1">
    <location>
        <begin position="180"/>
        <end position="198"/>
    </location>
</feature>
<organism evidence="3 4">
    <name type="scientific">Microbispora maris</name>
    <dbReference type="NCBI Taxonomy" id="3144104"/>
    <lineage>
        <taxon>Bacteria</taxon>
        <taxon>Bacillati</taxon>
        <taxon>Actinomycetota</taxon>
        <taxon>Actinomycetes</taxon>
        <taxon>Streptosporangiales</taxon>
        <taxon>Streptosporangiaceae</taxon>
        <taxon>Microbispora</taxon>
    </lineage>
</organism>
<keyword evidence="4" id="KW-1185">Reference proteome</keyword>
<gene>
    <name evidence="3" type="ORF">AAH991_13285</name>
</gene>
<dbReference type="Proteomes" id="UP001447516">
    <property type="component" value="Unassembled WGS sequence"/>
</dbReference>
<proteinExistence type="predicted"/>
<evidence type="ECO:0000256" key="1">
    <source>
        <dbReference type="SAM" id="MobiDB-lite"/>
    </source>
</evidence>
<accession>A0ABV0AMP5</accession>
<name>A0ABV0AMP5_9ACTN</name>
<feature type="region of interest" description="Disordered" evidence="1">
    <location>
        <begin position="179"/>
        <end position="198"/>
    </location>
</feature>